<name>A0ABQ7DD10_BRACR</name>
<keyword evidence="3" id="KW-1185">Reference proteome</keyword>
<accession>A0ABQ7DD10</accession>
<evidence type="ECO:0000256" key="1">
    <source>
        <dbReference type="SAM" id="MobiDB-lite"/>
    </source>
</evidence>
<dbReference type="Proteomes" id="UP000266723">
    <property type="component" value="Unassembled WGS sequence"/>
</dbReference>
<protein>
    <submittedName>
        <fullName evidence="2">Uncharacterized protein</fullName>
    </submittedName>
</protein>
<evidence type="ECO:0000313" key="2">
    <source>
        <dbReference type="EMBL" id="KAF3575912.1"/>
    </source>
</evidence>
<dbReference type="EMBL" id="QGKV02000649">
    <property type="protein sequence ID" value="KAF3575912.1"/>
    <property type="molecule type" value="Genomic_DNA"/>
</dbReference>
<feature type="region of interest" description="Disordered" evidence="1">
    <location>
        <begin position="1"/>
        <end position="30"/>
    </location>
</feature>
<proteinExistence type="predicted"/>
<reference evidence="2 3" key="1">
    <citation type="journal article" date="2020" name="BMC Genomics">
        <title>Intraspecific diversification of the crop wild relative Brassica cretica Lam. using demographic model selection.</title>
        <authorList>
            <person name="Kioukis A."/>
            <person name="Michalopoulou V.A."/>
            <person name="Briers L."/>
            <person name="Pirintsos S."/>
            <person name="Studholme D.J."/>
            <person name="Pavlidis P."/>
            <person name="Sarris P.F."/>
        </authorList>
    </citation>
    <scope>NUCLEOTIDE SEQUENCE [LARGE SCALE GENOMIC DNA]</scope>
    <source>
        <strain evidence="3">cv. PFS-1207/04</strain>
    </source>
</reference>
<evidence type="ECO:0000313" key="3">
    <source>
        <dbReference type="Proteomes" id="UP000266723"/>
    </source>
</evidence>
<sequence>MDELDQPRDSARPFAELDRPRDSARPFAELDRPRDSAWPFAELDQSSSTNGRAGSNIIRLHLVLVAPIKLAIVSSRSEVLELGISPTALVAKILILLYSGLLRNLGFPIFPKSTEIESANFGSHIHHFEDCSSHTSFKQSVLFHIVRSRSPSPPLSGLGFFVLWRDFKYPLTEKVV</sequence>
<gene>
    <name evidence="2" type="ORF">DY000_02033496</name>
</gene>
<organism evidence="2 3">
    <name type="scientific">Brassica cretica</name>
    <name type="common">Mustard</name>
    <dbReference type="NCBI Taxonomy" id="69181"/>
    <lineage>
        <taxon>Eukaryota</taxon>
        <taxon>Viridiplantae</taxon>
        <taxon>Streptophyta</taxon>
        <taxon>Embryophyta</taxon>
        <taxon>Tracheophyta</taxon>
        <taxon>Spermatophyta</taxon>
        <taxon>Magnoliopsida</taxon>
        <taxon>eudicotyledons</taxon>
        <taxon>Gunneridae</taxon>
        <taxon>Pentapetalae</taxon>
        <taxon>rosids</taxon>
        <taxon>malvids</taxon>
        <taxon>Brassicales</taxon>
        <taxon>Brassicaceae</taxon>
        <taxon>Brassiceae</taxon>
        <taxon>Brassica</taxon>
    </lineage>
</organism>
<comment type="caution">
    <text evidence="2">The sequence shown here is derived from an EMBL/GenBank/DDBJ whole genome shotgun (WGS) entry which is preliminary data.</text>
</comment>